<dbReference type="Pfam" id="PF04406">
    <property type="entry name" value="TP6A_N"/>
    <property type="match status" value="1"/>
</dbReference>
<evidence type="ECO:0000256" key="3">
    <source>
        <dbReference type="ARBA" id="ARBA00004123"/>
    </source>
</evidence>
<reference evidence="15" key="1">
    <citation type="submission" date="2021-08" db="EMBL/GenBank/DDBJ databases">
        <authorList>
            <person name="Misof B."/>
            <person name="Oliver O."/>
            <person name="Podsiadlowski L."/>
            <person name="Donath A."/>
            <person name="Peters R."/>
            <person name="Mayer C."/>
            <person name="Rust J."/>
            <person name="Gunkel S."/>
            <person name="Lesny P."/>
            <person name="Martin S."/>
            <person name="Oeyen J.P."/>
            <person name="Petersen M."/>
            <person name="Panagiotis P."/>
            <person name="Wilbrandt J."/>
            <person name="Tanja T."/>
        </authorList>
    </citation>
    <scope>NUCLEOTIDE SEQUENCE</scope>
    <source>
        <strain evidence="15">GBR_01_08_01A</strain>
        <tissue evidence="15">Thorax + abdomen</tissue>
    </source>
</reference>
<dbReference type="EMBL" id="JAIFRP010000026">
    <property type="protein sequence ID" value="KAK2584447.1"/>
    <property type="molecule type" value="Genomic_DNA"/>
</dbReference>
<keyword evidence="6" id="KW-0479">Metal-binding</keyword>
<evidence type="ECO:0000259" key="13">
    <source>
        <dbReference type="Pfam" id="PF04406"/>
    </source>
</evidence>
<evidence type="ECO:0000256" key="7">
    <source>
        <dbReference type="ARBA" id="ARBA00022842"/>
    </source>
</evidence>
<dbReference type="InterPro" id="IPR002815">
    <property type="entry name" value="Spo11/TopoVI_A"/>
</dbReference>
<keyword evidence="16" id="KW-1185">Reference proteome</keyword>
<feature type="active site" description="O-(5'-phospho-DNA)-tyrosine intermediate" evidence="12">
    <location>
        <position position="137"/>
    </location>
</feature>
<dbReference type="PRINTS" id="PR01551">
    <property type="entry name" value="SPO11HOMOLOG"/>
</dbReference>
<evidence type="ECO:0000313" key="15">
    <source>
        <dbReference type="EMBL" id="KAK2584447.1"/>
    </source>
</evidence>
<dbReference type="PANTHER" id="PTHR10848">
    <property type="entry name" value="MEIOTIC RECOMBINATION PROTEIN SPO11"/>
    <property type="match status" value="1"/>
</dbReference>
<gene>
    <name evidence="15" type="ORF">KPH14_006827</name>
</gene>
<dbReference type="InterPro" id="IPR034136">
    <property type="entry name" value="TOPRIM_Topo6A/Spo11"/>
</dbReference>
<dbReference type="GO" id="GO:0000706">
    <property type="term" value="P:meiotic DNA double-strand break processing"/>
    <property type="evidence" value="ECO:0007669"/>
    <property type="project" value="TreeGrafter"/>
</dbReference>
<evidence type="ECO:0000256" key="11">
    <source>
        <dbReference type="ARBA" id="ARBA00023242"/>
    </source>
</evidence>
<evidence type="ECO:0000256" key="9">
    <source>
        <dbReference type="ARBA" id="ARBA00023125"/>
    </source>
</evidence>
<dbReference type="InterPro" id="IPR036078">
    <property type="entry name" value="Spo11/TopoVI_A_sf"/>
</dbReference>
<keyword evidence="7" id="KW-0460">Magnesium</keyword>
<dbReference type="GO" id="GO:0003918">
    <property type="term" value="F:DNA topoisomerase type II (double strand cut, ATP-hydrolyzing) activity"/>
    <property type="evidence" value="ECO:0007669"/>
    <property type="project" value="UniProtKB-UniRule"/>
</dbReference>
<dbReference type="InterPro" id="IPR013048">
    <property type="entry name" value="Meiotic_Spo11"/>
</dbReference>
<evidence type="ECO:0000256" key="4">
    <source>
        <dbReference type="ARBA" id="ARBA00006559"/>
    </source>
</evidence>
<comment type="caution">
    <text evidence="15">The sequence shown here is derived from an EMBL/GenBank/DDBJ whole genome shotgun (WGS) entry which is preliminary data.</text>
</comment>
<dbReference type="GO" id="GO:0005524">
    <property type="term" value="F:ATP binding"/>
    <property type="evidence" value="ECO:0007669"/>
    <property type="project" value="InterPro"/>
</dbReference>
<name>A0AAD9VSH7_9HYME</name>
<reference evidence="15" key="2">
    <citation type="journal article" date="2023" name="Commun. Biol.">
        <title>Intrasexual cuticular hydrocarbon dimorphism in a wasp sheds light on hydrocarbon biosynthesis genes in Hymenoptera.</title>
        <authorList>
            <person name="Moris V.C."/>
            <person name="Podsiadlowski L."/>
            <person name="Martin S."/>
            <person name="Oeyen J.P."/>
            <person name="Donath A."/>
            <person name="Petersen M."/>
            <person name="Wilbrandt J."/>
            <person name="Misof B."/>
            <person name="Liedtke D."/>
            <person name="Thamm M."/>
            <person name="Scheiner R."/>
            <person name="Schmitt T."/>
            <person name="Niehuis O."/>
        </authorList>
    </citation>
    <scope>NUCLEOTIDE SEQUENCE</scope>
    <source>
        <strain evidence="15">GBR_01_08_01A</strain>
    </source>
</reference>
<comment type="catalytic activity">
    <reaction evidence="1 12">
        <text>ATP-dependent breakage, passage and rejoining of double-stranded DNA.</text>
        <dbReference type="EC" id="5.6.2.2"/>
    </reaction>
</comment>
<dbReference type="PRINTS" id="PR01550">
    <property type="entry name" value="TOP6AFAMILY"/>
</dbReference>
<dbReference type="Gene3D" id="3.40.1360.10">
    <property type="match status" value="1"/>
</dbReference>
<evidence type="ECO:0000259" key="14">
    <source>
        <dbReference type="Pfam" id="PF21180"/>
    </source>
</evidence>
<dbReference type="PROSITE" id="PS52041">
    <property type="entry name" value="TOPO_IIB"/>
    <property type="match status" value="1"/>
</dbReference>
<dbReference type="InterPro" id="IPR036388">
    <property type="entry name" value="WH-like_DNA-bd_sf"/>
</dbReference>
<evidence type="ECO:0000256" key="1">
    <source>
        <dbReference type="ARBA" id="ARBA00000185"/>
    </source>
</evidence>
<dbReference type="AlphaFoldDB" id="A0AAD9VSH7"/>
<dbReference type="GO" id="GO:0007131">
    <property type="term" value="P:reciprocal meiotic recombination"/>
    <property type="evidence" value="ECO:0007669"/>
    <property type="project" value="TreeGrafter"/>
</dbReference>
<feature type="domain" description="Topoisomerase 6 subunit A/Spo11 TOPRIM" evidence="14">
    <location>
        <begin position="222"/>
        <end position="385"/>
    </location>
</feature>
<dbReference type="GO" id="GO:0042138">
    <property type="term" value="P:meiotic DNA double-strand break formation"/>
    <property type="evidence" value="ECO:0007669"/>
    <property type="project" value="InterPro"/>
</dbReference>
<protein>
    <recommendedName>
        <fullName evidence="5">DNA topoisomerase (ATP-hydrolyzing)</fullName>
        <ecNumber evidence="5">5.6.2.2</ecNumber>
    </recommendedName>
</protein>
<dbReference type="GO" id="GO:0046872">
    <property type="term" value="F:metal ion binding"/>
    <property type="evidence" value="ECO:0007669"/>
    <property type="project" value="UniProtKB-KW"/>
</dbReference>
<evidence type="ECO:0000256" key="8">
    <source>
        <dbReference type="ARBA" id="ARBA00023029"/>
    </source>
</evidence>
<dbReference type="Gene3D" id="1.10.10.10">
    <property type="entry name" value="Winged helix-like DNA-binding domain superfamily/Winged helix DNA-binding domain"/>
    <property type="match status" value="1"/>
</dbReference>
<keyword evidence="11" id="KW-0539">Nucleus</keyword>
<organism evidence="15 16">
    <name type="scientific">Odynerus spinipes</name>
    <dbReference type="NCBI Taxonomy" id="1348599"/>
    <lineage>
        <taxon>Eukaryota</taxon>
        <taxon>Metazoa</taxon>
        <taxon>Ecdysozoa</taxon>
        <taxon>Arthropoda</taxon>
        <taxon>Hexapoda</taxon>
        <taxon>Insecta</taxon>
        <taxon>Pterygota</taxon>
        <taxon>Neoptera</taxon>
        <taxon>Endopterygota</taxon>
        <taxon>Hymenoptera</taxon>
        <taxon>Apocrita</taxon>
        <taxon>Aculeata</taxon>
        <taxon>Vespoidea</taxon>
        <taxon>Vespidae</taxon>
        <taxon>Eumeninae</taxon>
        <taxon>Odynerus</taxon>
    </lineage>
</organism>
<sequence>MLKSTNQRMRSTLLHVDKEGNANEKRIDIPSANKTESREILIRQIEDLTLTIIQQICTGQSPSVSIPSSQMLESIENTSDSETLKYDEMEFEEDVTRTIDFSRKQSRNKFALMMKVMATAHQLLLTNFTITRRSFYYDLKNDIADTLAPTQTYVDLAVNDVAELLGCAPWNLRLVPSSKGLISGDITLYFEGDQIIDCTVPGGALIPQIIPNIVSVRTRATFVLVVEKDAMFQILLEDNITEALNCILITGKGYPDVATRMLVKLLSEKPDLPVYIVVDADPFGMDIMCVYRFGSAMLWKKNDSLICPRMRWLGIHPTELSELGAKTSPLSKLDLSRLTSIENRSYMTETLLRQTRIMRRGKAEIEAVSSSCRNFLTATYLSWKIKGNDYI</sequence>
<dbReference type="CDD" id="cd00223">
    <property type="entry name" value="TOPRIM_TopoIIB_SPO"/>
    <property type="match status" value="1"/>
</dbReference>
<feature type="domain" description="Spo11/DNA topoisomerase VI subunit A N-terminal" evidence="13">
    <location>
        <begin position="109"/>
        <end position="173"/>
    </location>
</feature>
<evidence type="ECO:0000256" key="12">
    <source>
        <dbReference type="PROSITE-ProRule" id="PRU01385"/>
    </source>
</evidence>
<keyword evidence="10 12" id="KW-0413">Isomerase</keyword>
<evidence type="ECO:0000313" key="16">
    <source>
        <dbReference type="Proteomes" id="UP001258017"/>
    </source>
</evidence>
<evidence type="ECO:0000256" key="5">
    <source>
        <dbReference type="ARBA" id="ARBA00012895"/>
    </source>
</evidence>
<evidence type="ECO:0000256" key="2">
    <source>
        <dbReference type="ARBA" id="ARBA00001946"/>
    </source>
</evidence>
<dbReference type="SUPFAM" id="SSF56726">
    <property type="entry name" value="DNA topoisomerase IV, alpha subunit"/>
    <property type="match status" value="1"/>
</dbReference>
<evidence type="ECO:0000256" key="10">
    <source>
        <dbReference type="ARBA" id="ARBA00023235"/>
    </source>
</evidence>
<comment type="cofactor">
    <cofactor evidence="2">
        <name>Mg(2+)</name>
        <dbReference type="ChEBI" id="CHEBI:18420"/>
    </cofactor>
</comment>
<dbReference type="Proteomes" id="UP001258017">
    <property type="component" value="Unassembled WGS sequence"/>
</dbReference>
<keyword evidence="8 12" id="KW-0799">Topoisomerase</keyword>
<keyword evidence="9 12" id="KW-0238">DNA-binding</keyword>
<dbReference type="PANTHER" id="PTHR10848:SF0">
    <property type="entry name" value="MEIOTIC RECOMBINATION PROTEIN SPO11"/>
    <property type="match status" value="1"/>
</dbReference>
<comment type="subcellular location">
    <subcellularLocation>
        <location evidence="3">Nucleus</location>
    </subcellularLocation>
</comment>
<dbReference type="GO" id="GO:0000228">
    <property type="term" value="C:nuclear chromosome"/>
    <property type="evidence" value="ECO:0007669"/>
    <property type="project" value="TreeGrafter"/>
</dbReference>
<dbReference type="EC" id="5.6.2.2" evidence="5"/>
<proteinExistence type="inferred from homology"/>
<comment type="similarity">
    <text evidence="4 12">Belongs to the TOP6A family.</text>
</comment>
<dbReference type="Pfam" id="PF21180">
    <property type="entry name" value="TOP6A-Spo11_Toprim"/>
    <property type="match status" value="1"/>
</dbReference>
<dbReference type="GO" id="GO:0003677">
    <property type="term" value="F:DNA binding"/>
    <property type="evidence" value="ECO:0007669"/>
    <property type="project" value="UniProtKB-UniRule"/>
</dbReference>
<accession>A0AAD9VSH7</accession>
<evidence type="ECO:0000256" key="6">
    <source>
        <dbReference type="ARBA" id="ARBA00022723"/>
    </source>
</evidence>
<dbReference type="InterPro" id="IPR013049">
    <property type="entry name" value="Spo11/TopoVI_A_N"/>
</dbReference>